<evidence type="ECO:0000313" key="2">
    <source>
        <dbReference type="EMBL" id="MFD2738977.1"/>
    </source>
</evidence>
<name>A0ABW5TZ81_9RHOB</name>
<feature type="transmembrane region" description="Helical" evidence="1">
    <location>
        <begin position="12"/>
        <end position="33"/>
    </location>
</feature>
<keyword evidence="3" id="KW-1185">Reference proteome</keyword>
<proteinExistence type="predicted"/>
<protein>
    <submittedName>
        <fullName evidence="2">DUF2842 domain-containing protein</fullName>
    </submittedName>
</protein>
<dbReference type="InterPro" id="IPR021265">
    <property type="entry name" value="DUF2842"/>
</dbReference>
<evidence type="ECO:0000313" key="3">
    <source>
        <dbReference type="Proteomes" id="UP001597474"/>
    </source>
</evidence>
<keyword evidence="1" id="KW-1133">Transmembrane helix</keyword>
<keyword evidence="1" id="KW-0812">Transmembrane</keyword>
<feature type="transmembrane region" description="Helical" evidence="1">
    <location>
        <begin position="39"/>
        <end position="61"/>
    </location>
</feature>
<keyword evidence="1" id="KW-0472">Membrane</keyword>
<dbReference type="RefSeq" id="WP_386372173.1">
    <property type="nucleotide sequence ID" value="NZ_JBHUMP010000003.1"/>
</dbReference>
<reference evidence="3" key="1">
    <citation type="journal article" date="2019" name="Int. J. Syst. Evol. Microbiol.">
        <title>The Global Catalogue of Microorganisms (GCM) 10K type strain sequencing project: providing services to taxonomists for standard genome sequencing and annotation.</title>
        <authorList>
            <consortium name="The Broad Institute Genomics Platform"/>
            <consortium name="The Broad Institute Genome Sequencing Center for Infectious Disease"/>
            <person name="Wu L."/>
            <person name="Ma J."/>
        </authorList>
    </citation>
    <scope>NUCLEOTIDE SEQUENCE [LARGE SCALE GENOMIC DNA]</scope>
    <source>
        <strain evidence="3">TISTR 2562</strain>
    </source>
</reference>
<evidence type="ECO:0000256" key="1">
    <source>
        <dbReference type="SAM" id="Phobius"/>
    </source>
</evidence>
<accession>A0ABW5TZ81</accession>
<sequence length="77" mass="8767">MALSYKARRRWALVILLVGLPLYIIVAVSLVGLFERPPILLELAIYIALGIVWAIPFRFVFKGIGQADPDEKDERRD</sequence>
<gene>
    <name evidence="2" type="ORF">ACFSUD_05320</name>
</gene>
<comment type="caution">
    <text evidence="2">The sequence shown here is derived from an EMBL/GenBank/DDBJ whole genome shotgun (WGS) entry which is preliminary data.</text>
</comment>
<dbReference type="EMBL" id="JBHUMP010000003">
    <property type="protein sequence ID" value="MFD2738977.1"/>
    <property type="molecule type" value="Genomic_DNA"/>
</dbReference>
<dbReference type="Pfam" id="PF11003">
    <property type="entry name" value="DUF2842"/>
    <property type="match status" value="1"/>
</dbReference>
<organism evidence="2 3">
    <name type="scientific">Sulfitobacter aestuarii</name>
    <dbReference type="NCBI Taxonomy" id="2161676"/>
    <lineage>
        <taxon>Bacteria</taxon>
        <taxon>Pseudomonadati</taxon>
        <taxon>Pseudomonadota</taxon>
        <taxon>Alphaproteobacteria</taxon>
        <taxon>Rhodobacterales</taxon>
        <taxon>Roseobacteraceae</taxon>
        <taxon>Sulfitobacter</taxon>
    </lineage>
</organism>
<dbReference type="Proteomes" id="UP001597474">
    <property type="component" value="Unassembled WGS sequence"/>
</dbReference>